<dbReference type="Pfam" id="PF00107">
    <property type="entry name" value="ADH_zinc_N"/>
    <property type="match status" value="1"/>
</dbReference>
<evidence type="ECO:0000256" key="5">
    <source>
        <dbReference type="RuleBase" id="RU361277"/>
    </source>
</evidence>
<proteinExistence type="inferred from homology"/>
<organism evidence="7 8">
    <name type="scientific">Rubrimonas cliftonensis</name>
    <dbReference type="NCBI Taxonomy" id="89524"/>
    <lineage>
        <taxon>Bacteria</taxon>
        <taxon>Pseudomonadati</taxon>
        <taxon>Pseudomonadota</taxon>
        <taxon>Alphaproteobacteria</taxon>
        <taxon>Rhodobacterales</taxon>
        <taxon>Paracoccaceae</taxon>
        <taxon>Rubrimonas</taxon>
    </lineage>
</organism>
<dbReference type="InterPro" id="IPR011032">
    <property type="entry name" value="GroES-like_sf"/>
</dbReference>
<evidence type="ECO:0000259" key="6">
    <source>
        <dbReference type="SMART" id="SM00829"/>
    </source>
</evidence>
<dbReference type="InterPro" id="IPR036291">
    <property type="entry name" value="NAD(P)-bd_dom_sf"/>
</dbReference>
<dbReference type="SMART" id="SM00829">
    <property type="entry name" value="PKS_ER"/>
    <property type="match status" value="1"/>
</dbReference>
<dbReference type="InterPro" id="IPR002328">
    <property type="entry name" value="ADH_Zn_CS"/>
</dbReference>
<dbReference type="STRING" id="89524.SAMN05444370_107113"/>
<keyword evidence="3" id="KW-0560">Oxidoreductase</keyword>
<dbReference type="InterPro" id="IPR013154">
    <property type="entry name" value="ADH-like_N"/>
</dbReference>
<dbReference type="PROSITE" id="PS00059">
    <property type="entry name" value="ADH_ZINC"/>
    <property type="match status" value="1"/>
</dbReference>
<dbReference type="GO" id="GO:0046294">
    <property type="term" value="P:formaldehyde catabolic process"/>
    <property type="evidence" value="ECO:0007669"/>
    <property type="project" value="TreeGrafter"/>
</dbReference>
<dbReference type="InterPro" id="IPR013149">
    <property type="entry name" value="ADH-like_C"/>
</dbReference>
<name>A0A1H4CK69_9RHOB</name>
<dbReference type="EMBL" id="FNQM01000007">
    <property type="protein sequence ID" value="SEA60713.1"/>
    <property type="molecule type" value="Genomic_DNA"/>
</dbReference>
<dbReference type="SUPFAM" id="SSF50129">
    <property type="entry name" value="GroES-like"/>
    <property type="match status" value="2"/>
</dbReference>
<keyword evidence="8" id="KW-1185">Reference proteome</keyword>
<dbReference type="Proteomes" id="UP000198703">
    <property type="component" value="Unassembled WGS sequence"/>
</dbReference>
<evidence type="ECO:0000256" key="1">
    <source>
        <dbReference type="ARBA" id="ARBA00022723"/>
    </source>
</evidence>
<keyword evidence="1 5" id="KW-0479">Metal-binding</keyword>
<dbReference type="AlphaFoldDB" id="A0A1H4CK69"/>
<evidence type="ECO:0000256" key="3">
    <source>
        <dbReference type="ARBA" id="ARBA00023002"/>
    </source>
</evidence>
<evidence type="ECO:0000313" key="7">
    <source>
        <dbReference type="EMBL" id="SEA60713.1"/>
    </source>
</evidence>
<dbReference type="GO" id="GO:0005829">
    <property type="term" value="C:cytosol"/>
    <property type="evidence" value="ECO:0007669"/>
    <property type="project" value="TreeGrafter"/>
</dbReference>
<dbReference type="InterPro" id="IPR020843">
    <property type="entry name" value="ER"/>
</dbReference>
<comment type="cofactor">
    <cofactor evidence="5">
        <name>Zn(2+)</name>
        <dbReference type="ChEBI" id="CHEBI:29105"/>
    </cofactor>
</comment>
<evidence type="ECO:0000256" key="2">
    <source>
        <dbReference type="ARBA" id="ARBA00022833"/>
    </source>
</evidence>
<dbReference type="OrthoDB" id="9809185at2"/>
<keyword evidence="4" id="KW-0520">NAD</keyword>
<dbReference type="PANTHER" id="PTHR43880">
    <property type="entry name" value="ALCOHOL DEHYDROGENASE"/>
    <property type="match status" value="1"/>
</dbReference>
<feature type="domain" description="Enoyl reductase (ER)" evidence="6">
    <location>
        <begin position="18"/>
        <end position="368"/>
    </location>
</feature>
<dbReference type="SUPFAM" id="SSF51735">
    <property type="entry name" value="NAD(P)-binding Rossmann-fold domains"/>
    <property type="match status" value="1"/>
</dbReference>
<accession>A0A1H4CK69</accession>
<gene>
    <name evidence="7" type="ORF">SAMN05444370_107113</name>
</gene>
<dbReference type="RefSeq" id="WP_093254073.1">
    <property type="nucleotide sequence ID" value="NZ_FNQM01000007.1"/>
</dbReference>
<keyword evidence="2 5" id="KW-0862">Zinc</keyword>
<dbReference type="Pfam" id="PF08240">
    <property type="entry name" value="ADH_N"/>
    <property type="match status" value="1"/>
</dbReference>
<dbReference type="Gene3D" id="3.90.180.10">
    <property type="entry name" value="Medium-chain alcohol dehydrogenases, catalytic domain"/>
    <property type="match status" value="1"/>
</dbReference>
<dbReference type="PANTHER" id="PTHR43880:SF12">
    <property type="entry name" value="ALCOHOL DEHYDROGENASE CLASS-3"/>
    <property type="match status" value="1"/>
</dbReference>
<comment type="similarity">
    <text evidence="5">Belongs to the zinc-containing alcohol dehydrogenase family.</text>
</comment>
<reference evidence="7 8" key="1">
    <citation type="submission" date="2016-10" db="EMBL/GenBank/DDBJ databases">
        <authorList>
            <person name="de Groot N.N."/>
        </authorList>
    </citation>
    <scope>NUCLEOTIDE SEQUENCE [LARGE SCALE GENOMIC DNA]</scope>
    <source>
        <strain evidence="7 8">DSM 15345</strain>
    </source>
</reference>
<protein>
    <submittedName>
        <fullName evidence="7">Alcohol dehydrogenase</fullName>
    </submittedName>
</protein>
<dbReference type="Gene3D" id="3.40.50.720">
    <property type="entry name" value="NAD(P)-binding Rossmann-like Domain"/>
    <property type="match status" value="1"/>
</dbReference>
<evidence type="ECO:0000313" key="8">
    <source>
        <dbReference type="Proteomes" id="UP000198703"/>
    </source>
</evidence>
<dbReference type="GO" id="GO:0008270">
    <property type="term" value="F:zinc ion binding"/>
    <property type="evidence" value="ECO:0007669"/>
    <property type="project" value="InterPro"/>
</dbReference>
<sequence>MQVRAAILRAFPAGRPYAASRPLSVETVTLADPGPGEVLVRIAFAGLCHSDLSVINGDRPRPMPMALGHEASGFVERCGPGVDDLKPGDPVALVFVPSCGCCAPCAEGRPALCEPGAAANGAGTLLSGARRISVGGAPVHHHVGVSAFAEAAVVSRRSLVPIPRETPMDLAALFGCGVLTGVGAAVNTAEVRPGESVAVIGLGGVGLSAVLGALAAGAATVAALDVNPAKREAALALGAACAFDAGDPDCAEALRDATGGGVHAAIETAGVAAAFTLAWEVTRRGGRTVTASLANPAVTVGFPQVRLVAEERTVRGSYLGGGVPGRDIPRYMALQAQGRLPVERLMTGRCGLDAVNEGFDLLAEGLAIRHLIDLSA</sequence>
<evidence type="ECO:0000256" key="4">
    <source>
        <dbReference type="ARBA" id="ARBA00023027"/>
    </source>
</evidence>
<dbReference type="GO" id="GO:0051903">
    <property type="term" value="F:S-(hydroxymethyl)glutathione dehydrogenase [NAD(P)+] activity"/>
    <property type="evidence" value="ECO:0007669"/>
    <property type="project" value="TreeGrafter"/>
</dbReference>